<keyword evidence="2" id="KW-0964">Secreted</keyword>
<organism evidence="5 6">
    <name type="scientific">Nephila pilipes</name>
    <name type="common">Giant wood spider</name>
    <name type="synonym">Nephila maculata</name>
    <dbReference type="NCBI Taxonomy" id="299642"/>
    <lineage>
        <taxon>Eukaryota</taxon>
        <taxon>Metazoa</taxon>
        <taxon>Ecdysozoa</taxon>
        <taxon>Arthropoda</taxon>
        <taxon>Chelicerata</taxon>
        <taxon>Arachnida</taxon>
        <taxon>Araneae</taxon>
        <taxon>Araneomorphae</taxon>
        <taxon>Entelegynae</taxon>
        <taxon>Araneoidea</taxon>
        <taxon>Nephilidae</taxon>
        <taxon>Nephila</taxon>
    </lineage>
</organism>
<gene>
    <name evidence="5" type="ORF">NPIL_338811</name>
</gene>
<dbReference type="Proteomes" id="UP000887013">
    <property type="component" value="Unassembled WGS sequence"/>
</dbReference>
<keyword evidence="3" id="KW-0732">Signal</keyword>
<feature type="chain" id="PRO_5036478849" description="Single domain-containing protein" evidence="3">
    <location>
        <begin position="20"/>
        <end position="97"/>
    </location>
</feature>
<evidence type="ECO:0000256" key="2">
    <source>
        <dbReference type="ARBA" id="ARBA00022525"/>
    </source>
</evidence>
<sequence>MSRVFAIGCILMLITILNAYEFVEYLNTQNGYCDSNEFGRIPLGDSRYDDDQCERIVCRPGILTTVGCGSVGTDDPKCRIVTRQGRYPDCCPTVTCG</sequence>
<dbReference type="AlphaFoldDB" id="A0A8X6MU76"/>
<evidence type="ECO:0000313" key="5">
    <source>
        <dbReference type="EMBL" id="GFS78180.1"/>
    </source>
</evidence>
<dbReference type="GO" id="GO:0005576">
    <property type="term" value="C:extracellular region"/>
    <property type="evidence" value="ECO:0007669"/>
    <property type="project" value="UniProtKB-SubCell"/>
</dbReference>
<evidence type="ECO:0000259" key="4">
    <source>
        <dbReference type="SMART" id="SM01318"/>
    </source>
</evidence>
<evidence type="ECO:0000256" key="1">
    <source>
        <dbReference type="ARBA" id="ARBA00004613"/>
    </source>
</evidence>
<proteinExistence type="predicted"/>
<comment type="subcellular location">
    <subcellularLocation>
        <location evidence="1">Secreted</location>
    </subcellularLocation>
</comment>
<dbReference type="SMART" id="SM01318">
    <property type="entry name" value="SVWC"/>
    <property type="match status" value="1"/>
</dbReference>
<dbReference type="InterPro" id="IPR029277">
    <property type="entry name" value="SVWC_dom"/>
</dbReference>
<dbReference type="Pfam" id="PF15430">
    <property type="entry name" value="SVWC"/>
    <property type="match status" value="1"/>
</dbReference>
<reference evidence="5" key="1">
    <citation type="submission" date="2020-08" db="EMBL/GenBank/DDBJ databases">
        <title>Multicomponent nature underlies the extraordinary mechanical properties of spider dragline silk.</title>
        <authorList>
            <person name="Kono N."/>
            <person name="Nakamura H."/>
            <person name="Mori M."/>
            <person name="Yoshida Y."/>
            <person name="Ohtoshi R."/>
            <person name="Malay A.D."/>
            <person name="Moran D.A.P."/>
            <person name="Tomita M."/>
            <person name="Numata K."/>
            <person name="Arakawa K."/>
        </authorList>
    </citation>
    <scope>NUCLEOTIDE SEQUENCE</scope>
</reference>
<dbReference type="OrthoDB" id="6473836at2759"/>
<feature type="domain" description="Single" evidence="4">
    <location>
        <begin position="33"/>
        <end position="96"/>
    </location>
</feature>
<accession>A0A8X6MU76</accession>
<dbReference type="EMBL" id="BMAW01051037">
    <property type="protein sequence ID" value="GFS78180.1"/>
    <property type="molecule type" value="Genomic_DNA"/>
</dbReference>
<feature type="signal peptide" evidence="3">
    <location>
        <begin position="1"/>
        <end position="19"/>
    </location>
</feature>
<evidence type="ECO:0000256" key="3">
    <source>
        <dbReference type="SAM" id="SignalP"/>
    </source>
</evidence>
<comment type="caution">
    <text evidence="5">The sequence shown here is derived from an EMBL/GenBank/DDBJ whole genome shotgun (WGS) entry which is preliminary data.</text>
</comment>
<name>A0A8X6MU76_NEPPI</name>
<protein>
    <recommendedName>
        <fullName evidence="4">Single domain-containing protein</fullName>
    </recommendedName>
</protein>
<keyword evidence="6" id="KW-1185">Reference proteome</keyword>
<evidence type="ECO:0000313" key="6">
    <source>
        <dbReference type="Proteomes" id="UP000887013"/>
    </source>
</evidence>